<reference evidence="1" key="1">
    <citation type="submission" date="2024-06" db="UniProtKB">
        <authorList>
            <consortium name="RefSeq"/>
        </authorList>
    </citation>
    <scope>NUCLEOTIDE SEQUENCE [LARGE SCALE GENOMIC DNA]</scope>
    <source>
        <strain evidence="1">MV2-25</strain>
    </source>
</reference>
<sequence>MEIEKRRKLCAALLLMQNNYLTALLMLRKQNQRRRKMEASKRGLLQREFEGFECKLGREIADEDSVLYGRVLRISPDQFNIILEKVRPFIQEKKSPFRNSITSEERLKLTLFYLSTGRMPFRQTKPTYIPTITKILKETIPVLYNVLNEEYLPFPTSADEWKQIASDFYDIWGFPNCIGAIDGKHCKTRPMPSNGGPSMMLMVIVDARTVYPHIHWSLMRLSPSPSTT</sequence>
<reference evidence="2" key="2">
    <citation type="submission" date="2025-08" db="UniProtKB">
        <authorList>
            <consortium name="RefSeq"/>
        </authorList>
    </citation>
    <scope>IDENTIFICATION</scope>
    <source>
        <strain evidence="2">MV-25-SWS-2005</strain>
        <tissue evidence="2">Whole body</tissue>
    </source>
</reference>
<name>A0A6I8VNG1_DROPS</name>
<dbReference type="PANTHER" id="PTHR22930:SF269">
    <property type="entry name" value="NUCLEASE HARBI1-LIKE PROTEIN"/>
    <property type="match status" value="1"/>
</dbReference>
<dbReference type="KEGG" id="dpo:117183250"/>
<organism evidence="1 2">
    <name type="scientific">Drosophila pseudoobscura pseudoobscura</name>
    <name type="common">Fruit fly</name>
    <dbReference type="NCBI Taxonomy" id="46245"/>
    <lineage>
        <taxon>Eukaryota</taxon>
        <taxon>Metazoa</taxon>
        <taxon>Ecdysozoa</taxon>
        <taxon>Arthropoda</taxon>
        <taxon>Hexapoda</taxon>
        <taxon>Insecta</taxon>
        <taxon>Pterygota</taxon>
        <taxon>Neoptera</taxon>
        <taxon>Endopterygota</taxon>
        <taxon>Diptera</taxon>
        <taxon>Brachycera</taxon>
        <taxon>Muscomorpha</taxon>
        <taxon>Ephydroidea</taxon>
        <taxon>Drosophilidae</taxon>
        <taxon>Drosophila</taxon>
        <taxon>Sophophora</taxon>
    </lineage>
</organism>
<protein>
    <submittedName>
        <fullName evidence="2">Uncharacterized protein isoform X1</fullName>
    </submittedName>
</protein>
<gene>
    <name evidence="2" type="primary">LOC117183250</name>
</gene>
<keyword evidence="1" id="KW-1185">Reference proteome</keyword>
<dbReference type="RefSeq" id="XP_033232398.1">
    <property type="nucleotide sequence ID" value="XM_033376507.1"/>
</dbReference>
<accession>A0A6I8VNG1</accession>
<dbReference type="InterPro" id="IPR045249">
    <property type="entry name" value="HARBI1-like"/>
</dbReference>
<evidence type="ECO:0000313" key="2">
    <source>
        <dbReference type="RefSeq" id="XP_033232398.1"/>
    </source>
</evidence>
<dbReference type="Proteomes" id="UP000001819">
    <property type="component" value="Chromosome 2"/>
</dbReference>
<dbReference type="InParanoid" id="A0A6I8VNG1"/>
<dbReference type="PANTHER" id="PTHR22930">
    <property type="match status" value="1"/>
</dbReference>
<evidence type="ECO:0000313" key="1">
    <source>
        <dbReference type="Proteomes" id="UP000001819"/>
    </source>
</evidence>
<proteinExistence type="predicted"/>
<dbReference type="AlphaFoldDB" id="A0A6I8VNG1"/>